<name>A0AAV5JZJ7_9ROSI</name>
<evidence type="ECO:0000256" key="2">
    <source>
        <dbReference type="ARBA" id="ARBA00022679"/>
    </source>
</evidence>
<dbReference type="InterPro" id="IPR000719">
    <property type="entry name" value="Prot_kinase_dom"/>
</dbReference>
<evidence type="ECO:0000256" key="10">
    <source>
        <dbReference type="PROSITE-ProRule" id="PRU10141"/>
    </source>
</evidence>
<evidence type="ECO:0000256" key="5">
    <source>
        <dbReference type="ARBA" id="ARBA00022741"/>
    </source>
</evidence>
<dbReference type="PROSITE" id="PS51473">
    <property type="entry name" value="GNK2"/>
    <property type="match status" value="2"/>
</dbReference>
<keyword evidence="11" id="KW-0472">Membrane</keyword>
<proteinExistence type="predicted"/>
<dbReference type="Pfam" id="PF01657">
    <property type="entry name" value="Stress-antifung"/>
    <property type="match status" value="2"/>
</dbReference>
<dbReference type="InterPro" id="IPR011009">
    <property type="entry name" value="Kinase-like_dom_sf"/>
</dbReference>
<dbReference type="PROSITE" id="PS50011">
    <property type="entry name" value="PROTEIN_KINASE_DOM"/>
    <property type="match status" value="1"/>
</dbReference>
<reference evidence="15 16" key="1">
    <citation type="journal article" date="2021" name="Commun. Biol.">
        <title>The genome of Shorea leprosula (Dipterocarpaceae) highlights the ecological relevance of drought in aseasonal tropical rainforests.</title>
        <authorList>
            <person name="Ng K.K.S."/>
            <person name="Kobayashi M.J."/>
            <person name="Fawcett J.A."/>
            <person name="Hatakeyama M."/>
            <person name="Paape T."/>
            <person name="Ng C.H."/>
            <person name="Ang C.C."/>
            <person name="Tnah L.H."/>
            <person name="Lee C.T."/>
            <person name="Nishiyama T."/>
            <person name="Sese J."/>
            <person name="O'Brien M.J."/>
            <person name="Copetti D."/>
            <person name="Mohd Noor M.I."/>
            <person name="Ong R.C."/>
            <person name="Putra M."/>
            <person name="Sireger I.Z."/>
            <person name="Indrioko S."/>
            <person name="Kosugi Y."/>
            <person name="Izuno A."/>
            <person name="Isagi Y."/>
            <person name="Lee S.L."/>
            <person name="Shimizu K.K."/>
        </authorList>
    </citation>
    <scope>NUCLEOTIDE SEQUENCE [LARGE SCALE GENOMIC DNA]</scope>
    <source>
        <strain evidence="15">214</strain>
    </source>
</reference>
<dbReference type="PANTHER" id="PTHR47973">
    <property type="entry name" value="CYSTEINE-RICH RECEPTOR-LIKE PROTEIN KINASE 3"/>
    <property type="match status" value="1"/>
</dbReference>
<comment type="caution">
    <text evidence="15">The sequence shown here is derived from an EMBL/GenBank/DDBJ whole genome shotgun (WGS) entry which is preliminary data.</text>
</comment>
<dbReference type="SUPFAM" id="SSF56112">
    <property type="entry name" value="Protein kinase-like (PK-like)"/>
    <property type="match status" value="1"/>
</dbReference>
<feature type="domain" description="Gnk2-homologous" evidence="14">
    <location>
        <begin position="131"/>
        <end position="236"/>
    </location>
</feature>
<dbReference type="InterPro" id="IPR038408">
    <property type="entry name" value="GNK2_sf"/>
</dbReference>
<feature type="domain" description="Gnk2-homologous" evidence="14">
    <location>
        <begin position="24"/>
        <end position="127"/>
    </location>
</feature>
<evidence type="ECO:0000256" key="11">
    <source>
        <dbReference type="SAM" id="Phobius"/>
    </source>
</evidence>
<keyword evidence="4" id="KW-0677">Repeat</keyword>
<keyword evidence="11" id="KW-0812">Transmembrane</keyword>
<dbReference type="InterPro" id="IPR017441">
    <property type="entry name" value="Protein_kinase_ATP_BS"/>
</dbReference>
<feature type="chain" id="PRO_5043786543" evidence="12">
    <location>
        <begin position="23"/>
        <end position="665"/>
    </location>
</feature>
<keyword evidence="3 12" id="KW-0732">Signal</keyword>
<gene>
    <name evidence="15" type="ORF">SLEP1_g27376</name>
</gene>
<dbReference type="GO" id="GO:0004674">
    <property type="term" value="F:protein serine/threonine kinase activity"/>
    <property type="evidence" value="ECO:0007669"/>
    <property type="project" value="UniProtKB-KW"/>
</dbReference>
<evidence type="ECO:0000313" key="15">
    <source>
        <dbReference type="EMBL" id="GKV16784.1"/>
    </source>
</evidence>
<dbReference type="SMART" id="SM00220">
    <property type="entry name" value="S_TKc"/>
    <property type="match status" value="1"/>
</dbReference>
<dbReference type="FunFam" id="3.30.200.20:FF:001238">
    <property type="entry name" value="Os08g0179000 protein"/>
    <property type="match status" value="1"/>
</dbReference>
<dbReference type="InterPro" id="IPR002902">
    <property type="entry name" value="GNK2"/>
</dbReference>
<keyword evidence="2" id="KW-0808">Transferase</keyword>
<feature type="domain" description="Protein kinase" evidence="13">
    <location>
        <begin position="350"/>
        <end position="665"/>
    </location>
</feature>
<keyword evidence="11" id="KW-1133">Transmembrane helix</keyword>
<dbReference type="InterPro" id="IPR001245">
    <property type="entry name" value="Ser-Thr/Tyr_kinase_cat_dom"/>
</dbReference>
<accession>A0AAV5JZJ7</accession>
<evidence type="ECO:0000259" key="14">
    <source>
        <dbReference type="PROSITE" id="PS51473"/>
    </source>
</evidence>
<feature type="binding site" evidence="10">
    <location>
        <position position="379"/>
    </location>
    <ligand>
        <name>ATP</name>
        <dbReference type="ChEBI" id="CHEBI:30616"/>
    </ligand>
</feature>
<keyword evidence="7 10" id="KW-0067">ATP-binding</keyword>
<keyword evidence="16" id="KW-1185">Reference proteome</keyword>
<dbReference type="Gene3D" id="1.10.510.10">
    <property type="entry name" value="Transferase(Phosphotransferase) domain 1"/>
    <property type="match status" value="1"/>
</dbReference>
<keyword evidence="6" id="KW-0418">Kinase</keyword>
<evidence type="ECO:0000256" key="12">
    <source>
        <dbReference type="SAM" id="SignalP"/>
    </source>
</evidence>
<organism evidence="15 16">
    <name type="scientific">Rubroshorea leprosula</name>
    <dbReference type="NCBI Taxonomy" id="152421"/>
    <lineage>
        <taxon>Eukaryota</taxon>
        <taxon>Viridiplantae</taxon>
        <taxon>Streptophyta</taxon>
        <taxon>Embryophyta</taxon>
        <taxon>Tracheophyta</taxon>
        <taxon>Spermatophyta</taxon>
        <taxon>Magnoliopsida</taxon>
        <taxon>eudicotyledons</taxon>
        <taxon>Gunneridae</taxon>
        <taxon>Pentapetalae</taxon>
        <taxon>rosids</taxon>
        <taxon>malvids</taxon>
        <taxon>Malvales</taxon>
        <taxon>Dipterocarpaceae</taxon>
        <taxon>Rubroshorea</taxon>
    </lineage>
</organism>
<feature type="transmembrane region" description="Helical" evidence="11">
    <location>
        <begin position="279"/>
        <end position="300"/>
    </location>
</feature>
<evidence type="ECO:0000313" key="16">
    <source>
        <dbReference type="Proteomes" id="UP001054252"/>
    </source>
</evidence>
<dbReference type="FunFam" id="1.10.510.10:FF:000336">
    <property type="entry name" value="Cysteine-rich receptor-like protein kinase 2"/>
    <property type="match status" value="1"/>
</dbReference>
<evidence type="ECO:0000256" key="4">
    <source>
        <dbReference type="ARBA" id="ARBA00022737"/>
    </source>
</evidence>
<dbReference type="PROSITE" id="PS00108">
    <property type="entry name" value="PROTEIN_KINASE_ST"/>
    <property type="match status" value="1"/>
</dbReference>
<dbReference type="PROSITE" id="PS00107">
    <property type="entry name" value="PROTEIN_KINASE_ATP"/>
    <property type="match status" value="1"/>
</dbReference>
<dbReference type="InterPro" id="IPR052059">
    <property type="entry name" value="CR_Ser/Thr_kinase"/>
</dbReference>
<feature type="signal peptide" evidence="12">
    <location>
        <begin position="1"/>
        <end position="22"/>
    </location>
</feature>
<dbReference type="Pfam" id="PF07714">
    <property type="entry name" value="PK_Tyr_Ser-Thr"/>
    <property type="match status" value="1"/>
</dbReference>
<dbReference type="GO" id="GO:0005524">
    <property type="term" value="F:ATP binding"/>
    <property type="evidence" value="ECO:0007669"/>
    <property type="project" value="UniProtKB-UniRule"/>
</dbReference>
<dbReference type="Proteomes" id="UP001054252">
    <property type="component" value="Unassembled WGS sequence"/>
</dbReference>
<evidence type="ECO:0000259" key="13">
    <source>
        <dbReference type="PROSITE" id="PS50011"/>
    </source>
</evidence>
<sequence>MLCHLILSATILFAAIQYRTFAYEDPRAYTCNAANTYTPNSSFSTNLKEALDILQDNTAATGFSTITIPSKTNPVTGLALCRATLSPTDCQECVAAAVLGIRVVCSNQTAAQVWYTYCMLRYSATNFINKTDDSNAFILYDTRVIPYSYYPTIDVFLQNLSSTAGMSEKRYAIAQTKEPDNHPVYGYMDCTRDVDGESCRRCLLTAIGRVDGCCLGKWAAWVATPTCNIQFHMEPVHKDWETAPFIQTFLSPAPPPEIPATPPPEISATTPPAGRRSPVVLGVSVAVFGVFVVVAGLWFLSKRRNILPVIMKGRWWVAGEGERDTEKREEIETRKFLFDLDALVTATDNFSEANLLGSGGFGSVYKGTLPSGERIAVKKLAANSMQGTEEFSNEVRVLLKMQHRNLVQLLGCCIHGEERMLVYEHLPNKSLDYFLFDKSKSAILDWQKRHEIILGVARGLVYLHQDAVLKIIHRDIKASNILLDEGMAPKISDFGLAKLFKDEQSHLRTHRIVGTFSYMAAEYAIRGFLSFKNDVFSFGVLLLEIISGRRNHDLQFDPNMQELLKLAWRLEQEGRLIELVDETIGFFPQELALRYLRIGLLCTQECLEGRPKMPYVLLMLSTNSSSIPPLGRPAYLGDIDNEVQMNIENESFTHNSISISLQDGR</sequence>
<evidence type="ECO:0000256" key="3">
    <source>
        <dbReference type="ARBA" id="ARBA00022729"/>
    </source>
</evidence>
<protein>
    <submittedName>
        <fullName evidence="15">Uncharacterized protein</fullName>
    </submittedName>
</protein>
<evidence type="ECO:0000256" key="9">
    <source>
        <dbReference type="ARBA" id="ARBA00023180"/>
    </source>
</evidence>
<evidence type="ECO:0000256" key="1">
    <source>
        <dbReference type="ARBA" id="ARBA00022527"/>
    </source>
</evidence>
<dbReference type="AlphaFoldDB" id="A0AAV5JZJ7"/>
<dbReference type="InterPro" id="IPR008271">
    <property type="entry name" value="Ser/Thr_kinase_AS"/>
</dbReference>
<evidence type="ECO:0000256" key="7">
    <source>
        <dbReference type="ARBA" id="ARBA00022840"/>
    </source>
</evidence>
<keyword evidence="8" id="KW-0675">Receptor</keyword>
<keyword evidence="9" id="KW-0325">Glycoprotein</keyword>
<evidence type="ECO:0000256" key="6">
    <source>
        <dbReference type="ARBA" id="ARBA00022777"/>
    </source>
</evidence>
<dbReference type="CDD" id="cd14066">
    <property type="entry name" value="STKc_IRAK"/>
    <property type="match status" value="1"/>
</dbReference>
<dbReference type="CDD" id="cd23509">
    <property type="entry name" value="Gnk2-like"/>
    <property type="match status" value="2"/>
</dbReference>
<dbReference type="EMBL" id="BPVZ01000046">
    <property type="protein sequence ID" value="GKV16784.1"/>
    <property type="molecule type" value="Genomic_DNA"/>
</dbReference>
<keyword evidence="1" id="KW-0723">Serine/threonine-protein kinase</keyword>
<dbReference type="Gene3D" id="3.30.200.20">
    <property type="entry name" value="Phosphorylase Kinase, domain 1"/>
    <property type="match status" value="1"/>
</dbReference>
<dbReference type="Gene3D" id="3.30.430.20">
    <property type="entry name" value="Gnk2 domain, C-X8-C-X2-C motif"/>
    <property type="match status" value="2"/>
</dbReference>
<keyword evidence="5 10" id="KW-0547">Nucleotide-binding</keyword>
<evidence type="ECO:0000256" key="8">
    <source>
        <dbReference type="ARBA" id="ARBA00023170"/>
    </source>
</evidence>